<name>A0A8S5TJJ8_9CAUD</name>
<proteinExistence type="predicted"/>
<protein>
    <submittedName>
        <fullName evidence="1">Uncharacterized protein</fullName>
    </submittedName>
</protein>
<organism evidence="1">
    <name type="scientific">Siphoviridae sp. ctgmM3</name>
    <dbReference type="NCBI Taxonomy" id="2827912"/>
    <lineage>
        <taxon>Viruses</taxon>
        <taxon>Duplodnaviria</taxon>
        <taxon>Heunggongvirae</taxon>
        <taxon>Uroviricota</taxon>
        <taxon>Caudoviricetes</taxon>
    </lineage>
</organism>
<dbReference type="EMBL" id="BK032840">
    <property type="protein sequence ID" value="DAF63469.1"/>
    <property type="molecule type" value="Genomic_DNA"/>
</dbReference>
<sequence length="30" mass="3604">MGSYAQIFVFKRGIKGNMRKEGWHGKRRHQ</sequence>
<reference evidence="1" key="1">
    <citation type="journal article" date="2021" name="Proc. Natl. Acad. Sci. U.S.A.">
        <title>A Catalog of Tens of Thousands of Viruses from Human Metagenomes Reveals Hidden Associations with Chronic Diseases.</title>
        <authorList>
            <person name="Tisza M.J."/>
            <person name="Buck C.B."/>
        </authorList>
    </citation>
    <scope>NUCLEOTIDE SEQUENCE</scope>
    <source>
        <strain evidence="1">CtgmM3</strain>
    </source>
</reference>
<accession>A0A8S5TJJ8</accession>
<evidence type="ECO:0000313" key="1">
    <source>
        <dbReference type="EMBL" id="DAF63469.1"/>
    </source>
</evidence>